<protein>
    <recommendedName>
        <fullName evidence="16">Protein kinase domain-containing protein</fullName>
    </recommendedName>
</protein>
<dbReference type="InterPro" id="IPR008271">
    <property type="entry name" value="Ser/Thr_kinase_AS"/>
</dbReference>
<organism evidence="17 18">
    <name type="scientific">Quercus rubra</name>
    <name type="common">Northern red oak</name>
    <name type="synonym">Quercus borealis</name>
    <dbReference type="NCBI Taxonomy" id="3512"/>
    <lineage>
        <taxon>Eukaryota</taxon>
        <taxon>Viridiplantae</taxon>
        <taxon>Streptophyta</taxon>
        <taxon>Embryophyta</taxon>
        <taxon>Tracheophyta</taxon>
        <taxon>Spermatophyta</taxon>
        <taxon>Magnoliopsida</taxon>
        <taxon>eudicotyledons</taxon>
        <taxon>Gunneridae</taxon>
        <taxon>Pentapetalae</taxon>
        <taxon>rosids</taxon>
        <taxon>fabids</taxon>
        <taxon>Fagales</taxon>
        <taxon>Fagaceae</taxon>
        <taxon>Quercus</taxon>
    </lineage>
</organism>
<evidence type="ECO:0000256" key="2">
    <source>
        <dbReference type="ARBA" id="ARBA00022527"/>
    </source>
</evidence>
<dbReference type="GO" id="GO:0007166">
    <property type="term" value="P:cell surface receptor signaling pathway"/>
    <property type="evidence" value="ECO:0007669"/>
    <property type="project" value="InterPro"/>
</dbReference>
<dbReference type="Gene3D" id="1.10.510.10">
    <property type="entry name" value="Transferase(Phosphotransferase) domain 1"/>
    <property type="match status" value="1"/>
</dbReference>
<comment type="caution">
    <text evidence="17">The sequence shown here is derived from an EMBL/GenBank/DDBJ whole genome shotgun (WGS) entry which is preliminary data.</text>
</comment>
<keyword evidence="11" id="KW-1015">Disulfide bond</keyword>
<dbReference type="InterPro" id="IPR045274">
    <property type="entry name" value="WAK-like"/>
</dbReference>
<sequence length="688" mass="76240">MVVRTVFQILLLLGSINTVVKGASIAKGSCQAQCGDVDIPYPFGIGAGCYINDWFAIDCNNQTAVSSTPKPFLKSFKLEVLNISLQHGTVLVKYVNYPIFWICANGTKTTASVDLASSPFVFSQLANTFLAVGCDNFASLASPDGAIVGGCMSVCVKNTTLLTNNDGTSCNGINCCQTSIPSSLQLFNATIESINRESPSNIDCKYAFLAEKMWFEANLINPFKIQNMSQVPVALDWGINTTLLPLFTGNNQSSSYNSSSYTRSSKSSTFTCFCKSGFEGNPYLPQGCTGISTSLGLLFLLIGGWWSYKVVKKRNNIKRKENFFKRNGGLLLQQQLSSSEVNVEKTKLFNSKELEKATNHFNVNRILGQGGQGTVYKGMLVDGRIVAVKKSKVIDEAKLEEFINEVVILSQINHRNVVKLLGCCLETEVPLLVYEFTLNGTLSHYLNGQNEEYPPTWDMRLRIANEVAGALFYLHSTASTPIYHRDLKTTNILLDDKYRAKIADFGTSRSITVDQTHLTTVVQGTFGYLDPKYFQSSQFIDKSDVYSFGVVLVELLTGEKAISSTRTPENKSLATYFIHSMEENNLFDIIDAQVMKDAKKEEIIAVANLAKMCLNLTGKKRPTMKEVAKQLEAVQTLRKAPYVQQNCEEVEYVTTEMYEQWDAISTLRMSSANNGVVSSLESRPLLYF</sequence>
<keyword evidence="5 15" id="KW-0732">Signal</keyword>
<keyword evidence="3" id="KW-0808">Transferase</keyword>
<evidence type="ECO:0000256" key="12">
    <source>
        <dbReference type="ARBA" id="ARBA00023180"/>
    </source>
</evidence>
<feature type="chain" id="PRO_5043014769" description="Protein kinase domain-containing protein" evidence="15">
    <location>
        <begin position="23"/>
        <end position="688"/>
    </location>
</feature>
<dbReference type="PROSITE" id="PS50011">
    <property type="entry name" value="PROTEIN_KINASE_DOM"/>
    <property type="match status" value="1"/>
</dbReference>
<dbReference type="EMBL" id="JAXUIC010000004">
    <property type="protein sequence ID" value="KAK4594548.1"/>
    <property type="molecule type" value="Genomic_DNA"/>
</dbReference>
<keyword evidence="9" id="KW-1133">Transmembrane helix</keyword>
<evidence type="ECO:0000256" key="9">
    <source>
        <dbReference type="ARBA" id="ARBA00022989"/>
    </source>
</evidence>
<dbReference type="SUPFAM" id="SSF56112">
    <property type="entry name" value="Protein kinase-like (PK-like)"/>
    <property type="match status" value="1"/>
</dbReference>
<evidence type="ECO:0000256" key="3">
    <source>
        <dbReference type="ARBA" id="ARBA00022679"/>
    </source>
</evidence>
<dbReference type="InterPro" id="IPR011009">
    <property type="entry name" value="Kinase-like_dom_sf"/>
</dbReference>
<dbReference type="PANTHER" id="PTHR27005">
    <property type="entry name" value="WALL-ASSOCIATED RECEPTOR KINASE-LIKE 21"/>
    <property type="match status" value="1"/>
</dbReference>
<evidence type="ECO:0000256" key="14">
    <source>
        <dbReference type="ARBA" id="ARBA00047951"/>
    </source>
</evidence>
<dbReference type="Pfam" id="PF08488">
    <property type="entry name" value="WAK"/>
    <property type="match status" value="1"/>
</dbReference>
<dbReference type="SMART" id="SM00220">
    <property type="entry name" value="S_TKc"/>
    <property type="match status" value="1"/>
</dbReference>
<dbReference type="InterPro" id="IPR000719">
    <property type="entry name" value="Prot_kinase_dom"/>
</dbReference>
<keyword evidence="10" id="KW-0472">Membrane</keyword>
<dbReference type="InterPro" id="IPR013695">
    <property type="entry name" value="WAK"/>
</dbReference>
<accession>A0AAN7IUD7</accession>
<proteinExistence type="predicted"/>
<dbReference type="FunFam" id="1.10.510.10:FF:000084">
    <property type="entry name" value="Wall-associated receptor kinase 2"/>
    <property type="match status" value="1"/>
</dbReference>
<evidence type="ECO:0000256" key="1">
    <source>
        <dbReference type="ARBA" id="ARBA00004479"/>
    </source>
</evidence>
<keyword evidence="7" id="KW-0418">Kinase</keyword>
<keyword evidence="8" id="KW-0067">ATP-binding</keyword>
<evidence type="ECO:0000256" key="6">
    <source>
        <dbReference type="ARBA" id="ARBA00022741"/>
    </source>
</evidence>
<keyword evidence="4" id="KW-0812">Transmembrane</keyword>
<name>A0AAN7IUD7_QUERU</name>
<dbReference type="InterPro" id="IPR025287">
    <property type="entry name" value="WAK_GUB"/>
</dbReference>
<comment type="subcellular location">
    <subcellularLocation>
        <location evidence="1">Membrane</location>
        <topology evidence="1">Single-pass type I membrane protein</topology>
    </subcellularLocation>
</comment>
<dbReference type="Pfam" id="PF00069">
    <property type="entry name" value="Pkinase"/>
    <property type="match status" value="1"/>
</dbReference>
<evidence type="ECO:0000256" key="10">
    <source>
        <dbReference type="ARBA" id="ARBA00023136"/>
    </source>
</evidence>
<evidence type="ECO:0000256" key="7">
    <source>
        <dbReference type="ARBA" id="ARBA00022777"/>
    </source>
</evidence>
<keyword evidence="12" id="KW-0325">Glycoprotein</keyword>
<dbReference type="PROSITE" id="PS00108">
    <property type="entry name" value="PROTEIN_KINASE_ST"/>
    <property type="match status" value="1"/>
</dbReference>
<dbReference type="Pfam" id="PF13947">
    <property type="entry name" value="GUB_WAK_bind"/>
    <property type="match status" value="1"/>
</dbReference>
<evidence type="ECO:0000256" key="11">
    <source>
        <dbReference type="ARBA" id="ARBA00023157"/>
    </source>
</evidence>
<evidence type="ECO:0000256" key="13">
    <source>
        <dbReference type="ARBA" id="ARBA00047558"/>
    </source>
</evidence>
<keyword evidence="2" id="KW-0723">Serine/threonine-protein kinase</keyword>
<gene>
    <name evidence="17" type="ORF">RGQ29_018289</name>
</gene>
<evidence type="ECO:0000259" key="16">
    <source>
        <dbReference type="PROSITE" id="PS50011"/>
    </source>
</evidence>
<keyword evidence="6" id="KW-0547">Nucleotide-binding</keyword>
<dbReference type="PANTHER" id="PTHR27005:SF280">
    <property type="entry name" value="WALL-ASSOCIATED RECEPTOR KINASE-LIKE 8"/>
    <property type="match status" value="1"/>
</dbReference>
<dbReference type="AlphaFoldDB" id="A0AAN7IUD7"/>
<keyword evidence="18" id="KW-1185">Reference proteome</keyword>
<feature type="domain" description="Protein kinase" evidence="16">
    <location>
        <begin position="361"/>
        <end position="643"/>
    </location>
</feature>
<dbReference type="GO" id="GO:0005886">
    <property type="term" value="C:plasma membrane"/>
    <property type="evidence" value="ECO:0007669"/>
    <property type="project" value="TreeGrafter"/>
</dbReference>
<dbReference type="Gene3D" id="3.30.200.20">
    <property type="entry name" value="Phosphorylase Kinase, domain 1"/>
    <property type="match status" value="1"/>
</dbReference>
<evidence type="ECO:0000313" key="17">
    <source>
        <dbReference type="EMBL" id="KAK4594548.1"/>
    </source>
</evidence>
<dbReference type="GO" id="GO:0030247">
    <property type="term" value="F:polysaccharide binding"/>
    <property type="evidence" value="ECO:0007669"/>
    <property type="project" value="InterPro"/>
</dbReference>
<evidence type="ECO:0000256" key="5">
    <source>
        <dbReference type="ARBA" id="ARBA00022729"/>
    </source>
</evidence>
<feature type="signal peptide" evidence="15">
    <location>
        <begin position="1"/>
        <end position="22"/>
    </location>
</feature>
<evidence type="ECO:0000256" key="15">
    <source>
        <dbReference type="SAM" id="SignalP"/>
    </source>
</evidence>
<dbReference type="FunFam" id="3.30.200.20:FF:000043">
    <property type="entry name" value="Wall-associated receptor kinase 2"/>
    <property type="match status" value="1"/>
</dbReference>
<evidence type="ECO:0000313" key="18">
    <source>
        <dbReference type="Proteomes" id="UP001324115"/>
    </source>
</evidence>
<comment type="catalytic activity">
    <reaction evidence="13">
        <text>L-seryl-[protein] + ATP = O-phospho-L-seryl-[protein] + ADP + H(+)</text>
        <dbReference type="Rhea" id="RHEA:17989"/>
        <dbReference type="Rhea" id="RHEA-COMP:9863"/>
        <dbReference type="Rhea" id="RHEA-COMP:11604"/>
        <dbReference type="ChEBI" id="CHEBI:15378"/>
        <dbReference type="ChEBI" id="CHEBI:29999"/>
        <dbReference type="ChEBI" id="CHEBI:30616"/>
        <dbReference type="ChEBI" id="CHEBI:83421"/>
        <dbReference type="ChEBI" id="CHEBI:456216"/>
    </reaction>
</comment>
<comment type="catalytic activity">
    <reaction evidence="14">
        <text>L-threonyl-[protein] + ATP = O-phospho-L-threonyl-[protein] + ADP + H(+)</text>
        <dbReference type="Rhea" id="RHEA:46608"/>
        <dbReference type="Rhea" id="RHEA-COMP:11060"/>
        <dbReference type="Rhea" id="RHEA-COMP:11605"/>
        <dbReference type="ChEBI" id="CHEBI:15378"/>
        <dbReference type="ChEBI" id="CHEBI:30013"/>
        <dbReference type="ChEBI" id="CHEBI:30616"/>
        <dbReference type="ChEBI" id="CHEBI:61977"/>
        <dbReference type="ChEBI" id="CHEBI:456216"/>
    </reaction>
</comment>
<dbReference type="GO" id="GO:0004674">
    <property type="term" value="F:protein serine/threonine kinase activity"/>
    <property type="evidence" value="ECO:0007669"/>
    <property type="project" value="UniProtKB-KW"/>
</dbReference>
<dbReference type="GO" id="GO:0005524">
    <property type="term" value="F:ATP binding"/>
    <property type="evidence" value="ECO:0007669"/>
    <property type="project" value="UniProtKB-KW"/>
</dbReference>
<evidence type="ECO:0000256" key="8">
    <source>
        <dbReference type="ARBA" id="ARBA00022840"/>
    </source>
</evidence>
<dbReference type="Proteomes" id="UP001324115">
    <property type="component" value="Unassembled WGS sequence"/>
</dbReference>
<reference evidence="17 18" key="1">
    <citation type="journal article" date="2023" name="G3 (Bethesda)">
        <title>A haplotype-resolved chromosome-scale genome for Quercus rubra L. provides insights into the genetics of adaptive traits for red oak species.</title>
        <authorList>
            <person name="Kapoor B."/>
            <person name="Jenkins J."/>
            <person name="Schmutz J."/>
            <person name="Zhebentyayeva T."/>
            <person name="Kuelheim C."/>
            <person name="Coggeshall M."/>
            <person name="Heim C."/>
            <person name="Lasky J.R."/>
            <person name="Leites L."/>
            <person name="Islam-Faridi N."/>
            <person name="Romero-Severson J."/>
            <person name="DeLeo V.L."/>
            <person name="Lucas S.M."/>
            <person name="Lazic D."/>
            <person name="Gailing O."/>
            <person name="Carlson J."/>
            <person name="Staton M."/>
        </authorList>
    </citation>
    <scope>NUCLEOTIDE SEQUENCE [LARGE SCALE GENOMIC DNA]</scope>
    <source>
        <strain evidence="17">Pseudo-F2</strain>
    </source>
</reference>
<evidence type="ECO:0000256" key="4">
    <source>
        <dbReference type="ARBA" id="ARBA00022692"/>
    </source>
</evidence>